<protein>
    <submittedName>
        <fullName evidence="2">Uncharacterized protein</fullName>
    </submittedName>
</protein>
<sequence>MHLQPTTPIIIQIEDELTPETTAGDVLLQSIGITGVFVVSALLAGLVIGGFFIWWKHFRSAS</sequence>
<proteinExistence type="predicted"/>
<organism evidence="2">
    <name type="scientific">marine metagenome</name>
    <dbReference type="NCBI Taxonomy" id="408172"/>
    <lineage>
        <taxon>unclassified sequences</taxon>
        <taxon>metagenomes</taxon>
        <taxon>ecological metagenomes</taxon>
    </lineage>
</organism>
<name>A0A381T011_9ZZZZ</name>
<gene>
    <name evidence="2" type="ORF">METZ01_LOCUS61755</name>
</gene>
<keyword evidence="1" id="KW-0812">Transmembrane</keyword>
<feature type="transmembrane region" description="Helical" evidence="1">
    <location>
        <begin position="31"/>
        <end position="55"/>
    </location>
</feature>
<dbReference type="AlphaFoldDB" id="A0A381T011"/>
<evidence type="ECO:0000256" key="1">
    <source>
        <dbReference type="SAM" id="Phobius"/>
    </source>
</evidence>
<accession>A0A381T011</accession>
<reference evidence="2" key="1">
    <citation type="submission" date="2018-05" db="EMBL/GenBank/DDBJ databases">
        <authorList>
            <person name="Lanie J.A."/>
            <person name="Ng W.-L."/>
            <person name="Kazmierczak K.M."/>
            <person name="Andrzejewski T.M."/>
            <person name="Davidsen T.M."/>
            <person name="Wayne K.J."/>
            <person name="Tettelin H."/>
            <person name="Glass J.I."/>
            <person name="Rusch D."/>
            <person name="Podicherti R."/>
            <person name="Tsui H.-C.T."/>
            <person name="Winkler M.E."/>
        </authorList>
    </citation>
    <scope>NUCLEOTIDE SEQUENCE</scope>
</reference>
<evidence type="ECO:0000313" key="2">
    <source>
        <dbReference type="EMBL" id="SVA08901.1"/>
    </source>
</evidence>
<dbReference type="EMBL" id="UINC01003745">
    <property type="protein sequence ID" value="SVA08901.1"/>
    <property type="molecule type" value="Genomic_DNA"/>
</dbReference>
<keyword evidence="1" id="KW-0472">Membrane</keyword>
<keyword evidence="1" id="KW-1133">Transmembrane helix</keyword>